<comment type="similarity">
    <text evidence="1 3">Belongs to the short-chain dehydrogenases/reductases (SDR) family.</text>
</comment>
<dbReference type="Pfam" id="PF00106">
    <property type="entry name" value="adh_short"/>
    <property type="match status" value="1"/>
</dbReference>
<dbReference type="SUPFAM" id="SSF51735">
    <property type="entry name" value="NAD(P)-binding Rossmann-fold domains"/>
    <property type="match status" value="1"/>
</dbReference>
<feature type="domain" description="Ketoreductase" evidence="4">
    <location>
        <begin position="9"/>
        <end position="200"/>
    </location>
</feature>
<protein>
    <submittedName>
        <fullName evidence="5">NAD(P)-dependent dehydrogenase (Short-subunit alcohol dehydrogenase family)</fullName>
    </submittedName>
</protein>
<dbReference type="EMBL" id="JAGINW010000001">
    <property type="protein sequence ID" value="MBP2329372.1"/>
    <property type="molecule type" value="Genomic_DNA"/>
</dbReference>
<dbReference type="RefSeq" id="WP_209646178.1">
    <property type="nucleotide sequence ID" value="NZ_JAGINW010000001.1"/>
</dbReference>
<dbReference type="Gene3D" id="3.40.50.720">
    <property type="entry name" value="NAD(P)-binding Rossmann-like Domain"/>
    <property type="match status" value="1"/>
</dbReference>
<dbReference type="SMART" id="SM00822">
    <property type="entry name" value="PKS_KR"/>
    <property type="match status" value="1"/>
</dbReference>
<evidence type="ECO:0000259" key="4">
    <source>
        <dbReference type="SMART" id="SM00822"/>
    </source>
</evidence>
<dbReference type="InterPro" id="IPR057326">
    <property type="entry name" value="KR_dom"/>
</dbReference>
<dbReference type="InterPro" id="IPR036291">
    <property type="entry name" value="NAD(P)-bd_dom_sf"/>
</dbReference>
<gene>
    <name evidence="5" type="ORF">JOF56_009757</name>
</gene>
<dbReference type="PANTHER" id="PTHR45024:SF2">
    <property type="entry name" value="SCP2 DOMAIN-CONTAINING PROTEIN"/>
    <property type="match status" value="1"/>
</dbReference>
<dbReference type="InterPro" id="IPR051687">
    <property type="entry name" value="Peroxisomal_Beta-Oxidation"/>
</dbReference>
<reference evidence="5 6" key="1">
    <citation type="submission" date="2021-03" db="EMBL/GenBank/DDBJ databases">
        <title>Sequencing the genomes of 1000 actinobacteria strains.</title>
        <authorList>
            <person name="Klenk H.-P."/>
        </authorList>
    </citation>
    <scope>NUCLEOTIDE SEQUENCE [LARGE SCALE GENOMIC DNA]</scope>
    <source>
        <strain evidence="5 6">DSM 46670</strain>
    </source>
</reference>
<sequence>MTNLRFDDKVAIVTGAGGGLGKHHALLLASRGAKVIVNDIGGSLSGDGSDAAPAVAVAREIRELGGDAVANTSNVATPEGGEALVNAALSTYGRVDILVNNAGILRDALFEDVTPELLDPVLDVHVKALFHVTRPAWHAMRKQGYGRVVNTTSAVGLLGGTNKSNYGAAKGAVAGLTRVLAMEGAEHNIKVNAIAPIAATRMLTHSLRDADDGSGPRLAPATMAMMNAVVDKLDPALVSPVVAFLAHEDCPVTGEIYTAGAGQVARFFTGRTEGYYHPQLSIEDVRDHLSEIRDETGYTIPANPGEEMAQLLRTIAAQPQLVTE</sequence>
<dbReference type="InterPro" id="IPR002347">
    <property type="entry name" value="SDR_fam"/>
</dbReference>
<dbReference type="PROSITE" id="PS00061">
    <property type="entry name" value="ADH_SHORT"/>
    <property type="match status" value="1"/>
</dbReference>
<evidence type="ECO:0000313" key="6">
    <source>
        <dbReference type="Proteomes" id="UP001519332"/>
    </source>
</evidence>
<accession>A0ABS4TY92</accession>
<evidence type="ECO:0000313" key="5">
    <source>
        <dbReference type="EMBL" id="MBP2329372.1"/>
    </source>
</evidence>
<keyword evidence="6" id="KW-1185">Reference proteome</keyword>
<dbReference type="PRINTS" id="PR00081">
    <property type="entry name" value="GDHRDH"/>
</dbReference>
<comment type="caution">
    <text evidence="5">The sequence shown here is derived from an EMBL/GenBank/DDBJ whole genome shotgun (WGS) entry which is preliminary data.</text>
</comment>
<organism evidence="5 6">
    <name type="scientific">Kibdelosporangium banguiense</name>
    <dbReference type="NCBI Taxonomy" id="1365924"/>
    <lineage>
        <taxon>Bacteria</taxon>
        <taxon>Bacillati</taxon>
        <taxon>Actinomycetota</taxon>
        <taxon>Actinomycetes</taxon>
        <taxon>Pseudonocardiales</taxon>
        <taxon>Pseudonocardiaceae</taxon>
        <taxon>Kibdelosporangium</taxon>
    </lineage>
</organism>
<evidence type="ECO:0000256" key="3">
    <source>
        <dbReference type="RuleBase" id="RU000363"/>
    </source>
</evidence>
<keyword evidence="2" id="KW-0560">Oxidoreductase</keyword>
<dbReference type="Proteomes" id="UP001519332">
    <property type="component" value="Unassembled WGS sequence"/>
</dbReference>
<dbReference type="InterPro" id="IPR020904">
    <property type="entry name" value="Sc_DH/Rdtase_CS"/>
</dbReference>
<evidence type="ECO:0000256" key="2">
    <source>
        <dbReference type="ARBA" id="ARBA00023002"/>
    </source>
</evidence>
<proteinExistence type="inferred from homology"/>
<dbReference type="PRINTS" id="PR00080">
    <property type="entry name" value="SDRFAMILY"/>
</dbReference>
<dbReference type="PANTHER" id="PTHR45024">
    <property type="entry name" value="DEHYDROGENASES, SHORT CHAIN"/>
    <property type="match status" value="1"/>
</dbReference>
<evidence type="ECO:0000256" key="1">
    <source>
        <dbReference type="ARBA" id="ARBA00006484"/>
    </source>
</evidence>
<name>A0ABS4TY92_9PSEU</name>